<name>A0A7Y8JTK2_9PSED</name>
<comment type="caution">
    <text evidence="5">The sequence shown here is derived from an EMBL/GenBank/DDBJ whole genome shotgun (WGS) entry which is preliminary data.</text>
</comment>
<evidence type="ECO:0000313" key="6">
    <source>
        <dbReference type="Proteomes" id="UP000531950"/>
    </source>
</evidence>
<protein>
    <submittedName>
        <fullName evidence="5">AMP-binding protein</fullName>
    </submittedName>
</protein>
<dbReference type="FunFam" id="3.30.559.10:FF:000012">
    <property type="entry name" value="Non-ribosomal peptide synthetase"/>
    <property type="match status" value="1"/>
</dbReference>
<dbReference type="SUPFAM" id="SSF52777">
    <property type="entry name" value="CoA-dependent acyltransferases"/>
    <property type="match status" value="2"/>
</dbReference>
<dbReference type="InterPro" id="IPR023213">
    <property type="entry name" value="CAT-like_dom_sf"/>
</dbReference>
<evidence type="ECO:0000259" key="3">
    <source>
        <dbReference type="Pfam" id="PF00501"/>
    </source>
</evidence>
<gene>
    <name evidence="5" type="ORF">HX822_32100</name>
</gene>
<dbReference type="PANTHER" id="PTHR45398:SF1">
    <property type="entry name" value="ENZYME, PUTATIVE (JCVI)-RELATED"/>
    <property type="match status" value="1"/>
</dbReference>
<sequence length="610" mass="67848">MLKPDPLRSQEMLERIKGLEGHKRQQLFSKLAQSGVNVARLPILPASETGALPMSYAQQRQWFLWQLEPRSSAYNISSAIRLQGPLDAHVLARSVDHVVARHASLRTVFFEDNGQALQRVLPADSARVVVDNPALGAATPGQAIDQCLAVEAAWVFDLTQGPLMRVRLLNLGPDDHLLVVTVHHIITDGWSMGIMVQELLEYYRADLAGEVADLPALSIQYLDYAQWQRQWLEAGERERQLAYWQRQLAGEQSVLALPLDHVRPAVQSYGGASLDFSVPPALTERLRALAQHQDVSLFMLLLGAFQVLLFRYSGQTDIRVGVPVANRNRLETERLIGFFVNTQVFKADLDGTRRFDGFLQDVRRIAQEAQDHQDLPFEQLVQALHPERSLSHSPLFQVMYNHQQGSAGAGAQVGDLHVQAVPRPQVSSQFDLTLDVSEPVDPGQGLAATFTYATDLFEAASVERLSRHWLNLLHAIVANPAQSLGELPLLDAYEQRELSQGWNTTATVYPLERAVHQLIADQVARTPQAIALQFGEQQLTYRELDQRANQLAHQLISLGVGPDVLVGLAMERSLEMVIGLLAVLKAGGAYVPLDPDYPTERLTYMIEDSA</sequence>
<feature type="domain" description="Condensation" evidence="4">
    <location>
        <begin position="51"/>
        <end position="498"/>
    </location>
</feature>
<evidence type="ECO:0000259" key="4">
    <source>
        <dbReference type="Pfam" id="PF00668"/>
    </source>
</evidence>
<dbReference type="GO" id="GO:0003824">
    <property type="term" value="F:catalytic activity"/>
    <property type="evidence" value="ECO:0007669"/>
    <property type="project" value="InterPro"/>
</dbReference>
<dbReference type="InterPro" id="IPR001242">
    <property type="entry name" value="Condensation_dom"/>
</dbReference>
<dbReference type="Gene3D" id="3.30.559.30">
    <property type="entry name" value="Nonribosomal peptide synthetase, condensation domain"/>
    <property type="match status" value="1"/>
</dbReference>
<dbReference type="AlphaFoldDB" id="A0A7Y8JTK2"/>
<organism evidence="5 6">
    <name type="scientific">Pseudomonas yamanorum</name>
    <dbReference type="NCBI Taxonomy" id="515393"/>
    <lineage>
        <taxon>Bacteria</taxon>
        <taxon>Pseudomonadati</taxon>
        <taxon>Pseudomonadota</taxon>
        <taxon>Gammaproteobacteria</taxon>
        <taxon>Pseudomonadales</taxon>
        <taxon>Pseudomonadaceae</taxon>
        <taxon>Pseudomonas</taxon>
    </lineage>
</organism>
<dbReference type="FunFam" id="3.30.559.30:FF:000001">
    <property type="entry name" value="Non-ribosomal peptide synthetase"/>
    <property type="match status" value="1"/>
</dbReference>
<evidence type="ECO:0000256" key="1">
    <source>
        <dbReference type="ARBA" id="ARBA00022450"/>
    </source>
</evidence>
<keyword evidence="1" id="KW-0596">Phosphopantetheine</keyword>
<dbReference type="Proteomes" id="UP000531950">
    <property type="component" value="Unassembled WGS sequence"/>
</dbReference>
<dbReference type="Gene3D" id="3.40.50.980">
    <property type="match status" value="2"/>
</dbReference>
<dbReference type="Pfam" id="PF00668">
    <property type="entry name" value="Condensation"/>
    <property type="match status" value="1"/>
</dbReference>
<dbReference type="PANTHER" id="PTHR45398">
    <property type="match status" value="1"/>
</dbReference>
<proteinExistence type="predicted"/>
<feature type="domain" description="AMP-dependent synthetase/ligase" evidence="3">
    <location>
        <begin position="520"/>
        <end position="609"/>
    </location>
</feature>
<dbReference type="SUPFAM" id="SSF56801">
    <property type="entry name" value="Acetyl-CoA synthetase-like"/>
    <property type="match status" value="1"/>
</dbReference>
<dbReference type="CDD" id="cd19531">
    <property type="entry name" value="LCL_NRPS-like"/>
    <property type="match status" value="1"/>
</dbReference>
<dbReference type="EMBL" id="JACARG010000102">
    <property type="protein sequence ID" value="NWE17597.1"/>
    <property type="molecule type" value="Genomic_DNA"/>
</dbReference>
<feature type="non-terminal residue" evidence="5">
    <location>
        <position position="610"/>
    </location>
</feature>
<evidence type="ECO:0000313" key="5">
    <source>
        <dbReference type="EMBL" id="NWE17597.1"/>
    </source>
</evidence>
<accession>A0A7Y8JTK2</accession>
<evidence type="ECO:0000256" key="2">
    <source>
        <dbReference type="ARBA" id="ARBA00022553"/>
    </source>
</evidence>
<reference evidence="5 6" key="1">
    <citation type="submission" date="2020-04" db="EMBL/GenBank/DDBJ databases">
        <title>Molecular characterization of pseudomonads from Agaricus bisporus reveal novel blotch 2 pathogens in Western Europe.</title>
        <authorList>
            <person name="Taparia T."/>
            <person name="Krijger M."/>
            <person name="Haynes E."/>
            <person name="Elpinstone J.G."/>
            <person name="Noble R."/>
            <person name="Van Der Wolf J."/>
        </authorList>
    </citation>
    <scope>NUCLEOTIDE SEQUENCE [LARGE SCALE GENOMIC DNA]</scope>
    <source>
        <strain evidence="5 6">IPO3782</strain>
    </source>
</reference>
<dbReference type="Pfam" id="PF00501">
    <property type="entry name" value="AMP-binding"/>
    <property type="match status" value="1"/>
</dbReference>
<dbReference type="RefSeq" id="WP_177080061.1">
    <property type="nucleotide sequence ID" value="NZ_JACARG010000102.1"/>
</dbReference>
<dbReference type="Gene3D" id="3.30.559.10">
    <property type="entry name" value="Chloramphenicol acetyltransferase-like domain"/>
    <property type="match status" value="1"/>
</dbReference>
<dbReference type="InterPro" id="IPR000873">
    <property type="entry name" value="AMP-dep_synth/lig_dom"/>
</dbReference>
<keyword evidence="2" id="KW-0597">Phosphoprotein</keyword>